<dbReference type="Gene3D" id="3.40.50.2300">
    <property type="match status" value="1"/>
</dbReference>
<keyword evidence="5 10" id="KW-0418">Kinase</keyword>
<feature type="modified residue" description="4-aspartylphosphate" evidence="6">
    <location>
        <position position="513"/>
    </location>
</feature>
<dbReference type="Gene3D" id="3.30.565.10">
    <property type="entry name" value="Histidine kinase-like ATPase, C-terminal domain"/>
    <property type="match status" value="1"/>
</dbReference>
<evidence type="ECO:0000313" key="10">
    <source>
        <dbReference type="EMBL" id="MDG5974125.1"/>
    </source>
</evidence>
<feature type="transmembrane region" description="Helical" evidence="7">
    <location>
        <begin position="114"/>
        <end position="134"/>
    </location>
</feature>
<dbReference type="Proteomes" id="UP001152876">
    <property type="component" value="Unassembled WGS sequence"/>
</dbReference>
<keyword evidence="7" id="KW-0812">Transmembrane</keyword>
<evidence type="ECO:0000256" key="4">
    <source>
        <dbReference type="ARBA" id="ARBA00022679"/>
    </source>
</evidence>
<dbReference type="SUPFAM" id="SSF52172">
    <property type="entry name" value="CheY-like"/>
    <property type="match status" value="1"/>
</dbReference>
<keyword evidence="7" id="KW-1133">Transmembrane helix</keyword>
<name>A0A9X4NMU3_9BURK</name>
<evidence type="ECO:0000256" key="5">
    <source>
        <dbReference type="ARBA" id="ARBA00022777"/>
    </source>
</evidence>
<accession>A0A9X4NMU3</accession>
<feature type="domain" description="Response regulatory" evidence="9">
    <location>
        <begin position="459"/>
        <end position="579"/>
    </location>
</feature>
<dbReference type="SMART" id="SM00388">
    <property type="entry name" value="HisKA"/>
    <property type="match status" value="1"/>
</dbReference>
<keyword evidence="7" id="KW-0472">Membrane</keyword>
<dbReference type="PRINTS" id="PR00344">
    <property type="entry name" value="BCTRLSENSOR"/>
</dbReference>
<feature type="transmembrane region" description="Helical" evidence="7">
    <location>
        <begin position="140"/>
        <end position="157"/>
    </location>
</feature>
<evidence type="ECO:0000259" key="8">
    <source>
        <dbReference type="PROSITE" id="PS50109"/>
    </source>
</evidence>
<evidence type="ECO:0000256" key="3">
    <source>
        <dbReference type="ARBA" id="ARBA00022553"/>
    </source>
</evidence>
<dbReference type="PANTHER" id="PTHR43047:SF9">
    <property type="entry name" value="HISTIDINE KINASE"/>
    <property type="match status" value="1"/>
</dbReference>
<dbReference type="EC" id="2.7.13.3" evidence="2"/>
<dbReference type="Pfam" id="PF00512">
    <property type="entry name" value="HisKA"/>
    <property type="match status" value="1"/>
</dbReference>
<dbReference type="PANTHER" id="PTHR43047">
    <property type="entry name" value="TWO-COMPONENT HISTIDINE PROTEIN KINASE"/>
    <property type="match status" value="1"/>
</dbReference>
<gene>
    <name evidence="10" type="ORF">H010_02612</name>
</gene>
<dbReference type="PROSITE" id="PS50109">
    <property type="entry name" value="HIS_KIN"/>
    <property type="match status" value="1"/>
</dbReference>
<dbReference type="Gene3D" id="1.10.287.130">
    <property type="match status" value="1"/>
</dbReference>
<evidence type="ECO:0000313" key="11">
    <source>
        <dbReference type="Proteomes" id="UP001152876"/>
    </source>
</evidence>
<dbReference type="PROSITE" id="PS50110">
    <property type="entry name" value="RESPONSE_REGULATORY"/>
    <property type="match status" value="1"/>
</dbReference>
<dbReference type="SMART" id="SM00387">
    <property type="entry name" value="HATPase_c"/>
    <property type="match status" value="1"/>
</dbReference>
<dbReference type="InterPro" id="IPR001789">
    <property type="entry name" value="Sig_transdc_resp-reg_receiver"/>
</dbReference>
<feature type="transmembrane region" description="Helical" evidence="7">
    <location>
        <begin position="20"/>
        <end position="44"/>
    </location>
</feature>
<dbReference type="InterPro" id="IPR036097">
    <property type="entry name" value="HisK_dim/P_sf"/>
</dbReference>
<dbReference type="InterPro" id="IPR005467">
    <property type="entry name" value="His_kinase_dom"/>
</dbReference>
<feature type="transmembrane region" description="Helical" evidence="7">
    <location>
        <begin position="164"/>
        <end position="182"/>
    </location>
</feature>
<dbReference type="SUPFAM" id="SSF55874">
    <property type="entry name" value="ATPase domain of HSP90 chaperone/DNA topoisomerase II/histidine kinase"/>
    <property type="match status" value="1"/>
</dbReference>
<proteinExistence type="predicted"/>
<feature type="domain" description="Histidine kinase" evidence="8">
    <location>
        <begin position="225"/>
        <end position="438"/>
    </location>
</feature>
<dbReference type="AlphaFoldDB" id="A0A9X4NMU3"/>
<keyword evidence="11" id="KW-1185">Reference proteome</keyword>
<dbReference type="GO" id="GO:0009927">
    <property type="term" value="F:histidine phosphotransfer kinase activity"/>
    <property type="evidence" value="ECO:0007669"/>
    <property type="project" value="TreeGrafter"/>
</dbReference>
<dbReference type="InterPro" id="IPR003661">
    <property type="entry name" value="HisK_dim/P_dom"/>
</dbReference>
<keyword evidence="3 6" id="KW-0597">Phosphoprotein</keyword>
<dbReference type="SUPFAM" id="SSF47384">
    <property type="entry name" value="Homodimeric domain of signal transducing histidine kinase"/>
    <property type="match status" value="1"/>
</dbReference>
<dbReference type="InterPro" id="IPR003594">
    <property type="entry name" value="HATPase_dom"/>
</dbReference>
<protein>
    <recommendedName>
        <fullName evidence="2">histidine kinase</fullName>
        <ecNumber evidence="2">2.7.13.3</ecNumber>
    </recommendedName>
</protein>
<dbReference type="GO" id="GO:0005886">
    <property type="term" value="C:plasma membrane"/>
    <property type="evidence" value="ECO:0007669"/>
    <property type="project" value="TreeGrafter"/>
</dbReference>
<dbReference type="Pfam" id="PF00072">
    <property type="entry name" value="Response_reg"/>
    <property type="match status" value="1"/>
</dbReference>
<dbReference type="InterPro" id="IPR011006">
    <property type="entry name" value="CheY-like_superfamily"/>
</dbReference>
<reference evidence="10" key="1">
    <citation type="submission" date="2013-01" db="EMBL/GenBank/DDBJ databases">
        <title>Genome draft of Hydrogenophaga taeniospiralis 2K1.</title>
        <authorList>
            <person name="Gomila M."/>
            <person name="Lalucat J."/>
        </authorList>
    </citation>
    <scope>NUCLEOTIDE SEQUENCE</scope>
    <source>
        <strain evidence="10">CCUG 15921</strain>
    </source>
</reference>
<keyword evidence="4" id="KW-0808">Transferase</keyword>
<evidence type="ECO:0000256" key="7">
    <source>
        <dbReference type="SAM" id="Phobius"/>
    </source>
</evidence>
<comment type="caution">
    <text evidence="10">The sequence shown here is derived from an EMBL/GenBank/DDBJ whole genome shotgun (WGS) entry which is preliminary data.</text>
</comment>
<dbReference type="Pfam" id="PF02518">
    <property type="entry name" value="HATPase_c"/>
    <property type="match status" value="1"/>
</dbReference>
<dbReference type="RefSeq" id="WP_068170543.1">
    <property type="nucleotide sequence ID" value="NZ_AOGK01000002.1"/>
</dbReference>
<evidence type="ECO:0000256" key="2">
    <source>
        <dbReference type="ARBA" id="ARBA00012438"/>
    </source>
</evidence>
<evidence type="ECO:0000259" key="9">
    <source>
        <dbReference type="PROSITE" id="PS50110"/>
    </source>
</evidence>
<evidence type="ECO:0000256" key="6">
    <source>
        <dbReference type="PROSITE-ProRule" id="PRU00169"/>
    </source>
</evidence>
<organism evidence="10 11">
    <name type="scientific">Hydrogenophaga taeniospiralis CCUG 15921</name>
    <dbReference type="NCBI Taxonomy" id="1281780"/>
    <lineage>
        <taxon>Bacteria</taxon>
        <taxon>Pseudomonadati</taxon>
        <taxon>Pseudomonadota</taxon>
        <taxon>Betaproteobacteria</taxon>
        <taxon>Burkholderiales</taxon>
        <taxon>Comamonadaceae</taxon>
        <taxon>Hydrogenophaga</taxon>
    </lineage>
</organism>
<dbReference type="SMART" id="SM00448">
    <property type="entry name" value="REC"/>
    <property type="match status" value="1"/>
</dbReference>
<evidence type="ECO:0000256" key="1">
    <source>
        <dbReference type="ARBA" id="ARBA00000085"/>
    </source>
</evidence>
<dbReference type="InterPro" id="IPR036890">
    <property type="entry name" value="HATPase_C_sf"/>
</dbReference>
<sequence>MATTPPSIQQRVMHEQVAALYATTASATIADVIVSWAVALLFWWKNGDSMALVWITLHSSQLLRYPFQAAYFKDPAVAERTAFWARRHRNEMLWYSGTWALAPWLMLPRADTSMTAVLVLVVLGVTSTGIPAVAPRWASVLGFAPPMVLGLIGALLWQGGAVDLVLALCCLVYLGVSLYIAHSQHHLLAQTLQSRFEKEALAQQLEQQMTLTRQASEEKTRFLAAASHDLRQPLHAIGLFGAALEQALRGQPAHQHALRLEDAVRSLHHSLGAMLDISRLDAGVMAPERQPVALRETLLSMHRLFAGRAQDKDIALRIRTSALHVTSDPQMLERLLGNLVENAIKYTHQGGVLVTARQRGQRVWIEVVDTGLGIEPAQHELVFREFYQVDNPSRDRSLGMGIGLSIVRRLSTLLEHPVSLSSRPGRGTRFRLSLPLAPAGLPAATPPAAAPTEGELPRRVLLIDDEAIVTQGLMALMHTWGVELLAAADEGAAQEAMRQAAEEHRPVDVILSDMRLRHGVSGLDVARRLQAATAPPPVLVMITGETSPEHLRTLEHTGLTVLFKPVDPQLLRHTLIEGRRVAHHDFRHFAAGARSHTVDPGTLQRDEGQ</sequence>
<dbReference type="OrthoDB" id="6114847at2"/>
<dbReference type="EMBL" id="AOGK01000002">
    <property type="protein sequence ID" value="MDG5974125.1"/>
    <property type="molecule type" value="Genomic_DNA"/>
</dbReference>
<dbReference type="GO" id="GO:0000155">
    <property type="term" value="F:phosphorelay sensor kinase activity"/>
    <property type="evidence" value="ECO:0007669"/>
    <property type="project" value="InterPro"/>
</dbReference>
<dbReference type="CDD" id="cd00082">
    <property type="entry name" value="HisKA"/>
    <property type="match status" value="1"/>
</dbReference>
<dbReference type="InterPro" id="IPR004358">
    <property type="entry name" value="Sig_transdc_His_kin-like_C"/>
</dbReference>
<comment type="catalytic activity">
    <reaction evidence="1">
        <text>ATP + protein L-histidine = ADP + protein N-phospho-L-histidine.</text>
        <dbReference type="EC" id="2.7.13.3"/>
    </reaction>
</comment>